<name>A0ACC2JX00_9PEZI</name>
<accession>A0ACC2JX00</accession>
<gene>
    <name evidence="1" type="ORF">O1611_g1660</name>
</gene>
<evidence type="ECO:0000313" key="1">
    <source>
        <dbReference type="EMBL" id="KAJ8131966.1"/>
    </source>
</evidence>
<dbReference type="EMBL" id="JAPUUL010000199">
    <property type="protein sequence ID" value="KAJ8131966.1"/>
    <property type="molecule type" value="Genomic_DNA"/>
</dbReference>
<sequence>MLARAAAGMGPRLAILKDAMVERLKARTIGLQPYGEELRSLDIRDEGDTYYLDDSDISVVSITTGGKYDALPYVLVA</sequence>
<reference evidence="1" key="1">
    <citation type="submission" date="2022-12" db="EMBL/GenBank/DDBJ databases">
        <title>Genome Sequence of Lasiodiplodia mahajangana.</title>
        <authorList>
            <person name="Buettner E."/>
        </authorList>
    </citation>
    <scope>NUCLEOTIDE SEQUENCE</scope>
    <source>
        <strain evidence="1">VT137</strain>
    </source>
</reference>
<protein>
    <submittedName>
        <fullName evidence="1">Uncharacterized protein</fullName>
    </submittedName>
</protein>
<organism evidence="1 2">
    <name type="scientific">Lasiodiplodia mahajangana</name>
    <dbReference type="NCBI Taxonomy" id="1108764"/>
    <lineage>
        <taxon>Eukaryota</taxon>
        <taxon>Fungi</taxon>
        <taxon>Dikarya</taxon>
        <taxon>Ascomycota</taxon>
        <taxon>Pezizomycotina</taxon>
        <taxon>Dothideomycetes</taxon>
        <taxon>Dothideomycetes incertae sedis</taxon>
        <taxon>Botryosphaeriales</taxon>
        <taxon>Botryosphaeriaceae</taxon>
        <taxon>Lasiodiplodia</taxon>
    </lineage>
</organism>
<evidence type="ECO:0000313" key="2">
    <source>
        <dbReference type="Proteomes" id="UP001153332"/>
    </source>
</evidence>
<keyword evidence="2" id="KW-1185">Reference proteome</keyword>
<proteinExistence type="predicted"/>
<dbReference type="Proteomes" id="UP001153332">
    <property type="component" value="Unassembled WGS sequence"/>
</dbReference>
<comment type="caution">
    <text evidence="1">The sequence shown here is derived from an EMBL/GenBank/DDBJ whole genome shotgun (WGS) entry which is preliminary data.</text>
</comment>